<dbReference type="SUPFAM" id="SSF46894">
    <property type="entry name" value="C-terminal effector domain of the bipartite response regulators"/>
    <property type="match status" value="1"/>
</dbReference>
<dbReference type="Pfam" id="PF00196">
    <property type="entry name" value="GerE"/>
    <property type="match status" value="1"/>
</dbReference>
<keyword evidence="2" id="KW-0238">DNA-binding</keyword>
<dbReference type="InterPro" id="IPR016032">
    <property type="entry name" value="Sig_transdc_resp-reg_C-effctor"/>
</dbReference>
<evidence type="ECO:0000313" key="6">
    <source>
        <dbReference type="Proteomes" id="UP001202831"/>
    </source>
</evidence>
<dbReference type="CDD" id="cd06170">
    <property type="entry name" value="LuxR_C_like"/>
    <property type="match status" value="1"/>
</dbReference>
<dbReference type="Gene3D" id="1.10.10.10">
    <property type="entry name" value="Winged helix-like DNA-binding domain superfamily/Winged helix DNA-binding domain"/>
    <property type="match status" value="1"/>
</dbReference>
<dbReference type="PROSITE" id="PS50043">
    <property type="entry name" value="HTH_LUXR_2"/>
    <property type="match status" value="1"/>
</dbReference>
<name>A0ABT0N6X7_9GAMM</name>
<accession>A0ABT0N6X7</accession>
<organism evidence="5 6">
    <name type="scientific">Shewanella corallii</name>
    <dbReference type="NCBI Taxonomy" id="560080"/>
    <lineage>
        <taxon>Bacteria</taxon>
        <taxon>Pseudomonadati</taxon>
        <taxon>Pseudomonadota</taxon>
        <taxon>Gammaproteobacteria</taxon>
        <taxon>Alteromonadales</taxon>
        <taxon>Shewanellaceae</taxon>
        <taxon>Shewanella</taxon>
    </lineage>
</organism>
<dbReference type="PANTHER" id="PTHR44688:SF16">
    <property type="entry name" value="DNA-BINDING TRANSCRIPTIONAL ACTIVATOR DEVR_DOSR"/>
    <property type="match status" value="1"/>
</dbReference>
<keyword evidence="3" id="KW-0804">Transcription</keyword>
<keyword evidence="6" id="KW-1185">Reference proteome</keyword>
<protein>
    <submittedName>
        <fullName evidence="5">LuxR C-terminal-related transcriptional regulator</fullName>
    </submittedName>
</protein>
<dbReference type="EMBL" id="JAKIKT010000002">
    <property type="protein sequence ID" value="MCL2913855.1"/>
    <property type="molecule type" value="Genomic_DNA"/>
</dbReference>
<dbReference type="PRINTS" id="PR00038">
    <property type="entry name" value="HTHLUXR"/>
</dbReference>
<evidence type="ECO:0000256" key="1">
    <source>
        <dbReference type="ARBA" id="ARBA00023015"/>
    </source>
</evidence>
<dbReference type="PROSITE" id="PS00622">
    <property type="entry name" value="HTH_LUXR_1"/>
    <property type="match status" value="1"/>
</dbReference>
<evidence type="ECO:0000259" key="4">
    <source>
        <dbReference type="PROSITE" id="PS50043"/>
    </source>
</evidence>
<keyword evidence="1" id="KW-0805">Transcription regulation</keyword>
<reference evidence="5 6" key="1">
    <citation type="submission" date="2022-01" db="EMBL/GenBank/DDBJ databases">
        <title>Whole genome-based taxonomy of the Shewanellaceae.</title>
        <authorList>
            <person name="Martin-Rodriguez A.J."/>
        </authorList>
    </citation>
    <scope>NUCLEOTIDE SEQUENCE [LARGE SCALE GENOMIC DNA]</scope>
    <source>
        <strain evidence="5 6">DSM 21332</strain>
    </source>
</reference>
<gene>
    <name evidence="5" type="ORF">L2725_08620</name>
</gene>
<dbReference type="InterPro" id="IPR036388">
    <property type="entry name" value="WH-like_DNA-bd_sf"/>
</dbReference>
<evidence type="ECO:0000313" key="5">
    <source>
        <dbReference type="EMBL" id="MCL2913855.1"/>
    </source>
</evidence>
<dbReference type="PANTHER" id="PTHR44688">
    <property type="entry name" value="DNA-BINDING TRANSCRIPTIONAL ACTIVATOR DEVR_DOSR"/>
    <property type="match status" value="1"/>
</dbReference>
<dbReference type="RefSeq" id="WP_249248567.1">
    <property type="nucleotide sequence ID" value="NZ_JAKIKT010000002.1"/>
</dbReference>
<dbReference type="InterPro" id="IPR000792">
    <property type="entry name" value="Tscrpt_reg_LuxR_C"/>
</dbReference>
<feature type="domain" description="HTH luxR-type" evidence="4">
    <location>
        <begin position="144"/>
        <end position="207"/>
    </location>
</feature>
<dbReference type="SMART" id="SM00421">
    <property type="entry name" value="HTH_LUXR"/>
    <property type="match status" value="1"/>
</dbReference>
<evidence type="ECO:0000256" key="2">
    <source>
        <dbReference type="ARBA" id="ARBA00023125"/>
    </source>
</evidence>
<sequence length="207" mass="22982">MKELILVAPTATEKKRFESWAPLFGYQKVHTLMQLEELSFSGKSQLAQTLFIHFPGSACLQSLKVCPEHENLSQARHLAVIPKPSSSLEMALMNYGFRGVLAATASRDLQAVVLEKVTKGELAFSNTAMSEYILSSCKPGKVTGYQLLDSVTPKEKQVIILVCEGMTNEEIAKSMNISINTVKMHLQNIYKKTNLKSRSQLLLTFGN</sequence>
<proteinExistence type="predicted"/>
<dbReference type="Proteomes" id="UP001202831">
    <property type="component" value="Unassembled WGS sequence"/>
</dbReference>
<comment type="caution">
    <text evidence="5">The sequence shown here is derived from an EMBL/GenBank/DDBJ whole genome shotgun (WGS) entry which is preliminary data.</text>
</comment>
<evidence type="ECO:0000256" key="3">
    <source>
        <dbReference type="ARBA" id="ARBA00023163"/>
    </source>
</evidence>